<keyword evidence="5" id="KW-1185">Reference proteome</keyword>
<protein>
    <submittedName>
        <fullName evidence="4">FH2 domain containing 1</fullName>
    </submittedName>
</protein>
<dbReference type="SMART" id="SM00498">
    <property type="entry name" value="FH2"/>
    <property type="match status" value="1"/>
</dbReference>
<feature type="compositionally biased region" description="Low complexity" evidence="2">
    <location>
        <begin position="800"/>
        <end position="813"/>
    </location>
</feature>
<dbReference type="Gene3D" id="1.20.58.2220">
    <property type="entry name" value="Formin, FH2 domain"/>
    <property type="match status" value="1"/>
</dbReference>
<feature type="compositionally biased region" description="Low complexity" evidence="2">
    <location>
        <begin position="928"/>
        <end position="937"/>
    </location>
</feature>
<dbReference type="PANTHER" id="PTHR46345">
    <property type="entry name" value="INVERTED FORMIN-2"/>
    <property type="match status" value="1"/>
</dbReference>
<feature type="compositionally biased region" description="Pro residues" evidence="2">
    <location>
        <begin position="33"/>
        <end position="46"/>
    </location>
</feature>
<dbReference type="GO" id="GO:0003779">
    <property type="term" value="F:actin binding"/>
    <property type="evidence" value="ECO:0007669"/>
    <property type="project" value="Ensembl"/>
</dbReference>
<dbReference type="GeneID" id="102921867"/>
<reference evidence="4" key="3">
    <citation type="submission" date="2025-09" db="UniProtKB">
        <authorList>
            <consortium name="Ensembl"/>
        </authorList>
    </citation>
    <scope>IDENTIFICATION</scope>
</reference>
<dbReference type="RefSeq" id="XP_015859314.1">
    <property type="nucleotide sequence ID" value="XM_016003828.3"/>
</dbReference>
<dbReference type="InterPro" id="IPR042201">
    <property type="entry name" value="FH2_Formin_sf"/>
</dbReference>
<dbReference type="Pfam" id="PF02181">
    <property type="entry name" value="FH2"/>
    <property type="match status" value="1"/>
</dbReference>
<dbReference type="RefSeq" id="XP_006985384.1">
    <property type="nucleotide sequence ID" value="XM_006985322.4"/>
</dbReference>
<feature type="compositionally biased region" description="Low complexity" evidence="2">
    <location>
        <begin position="567"/>
        <end position="578"/>
    </location>
</feature>
<dbReference type="SUPFAM" id="SSF101447">
    <property type="entry name" value="Formin homology 2 domain (FH2 domain)"/>
    <property type="match status" value="1"/>
</dbReference>
<accession>A0A6J0DWJ8</accession>
<feature type="compositionally biased region" description="Polar residues" evidence="2">
    <location>
        <begin position="1041"/>
        <end position="1051"/>
    </location>
</feature>
<feature type="region of interest" description="Disordered" evidence="2">
    <location>
        <begin position="551"/>
        <end position="657"/>
    </location>
</feature>
<feature type="compositionally biased region" description="Polar residues" evidence="2">
    <location>
        <begin position="1063"/>
        <end position="1073"/>
    </location>
</feature>
<feature type="region of interest" description="Disordered" evidence="2">
    <location>
        <begin position="681"/>
        <end position="1148"/>
    </location>
</feature>
<feature type="region of interest" description="Disordered" evidence="2">
    <location>
        <begin position="511"/>
        <end position="537"/>
    </location>
</feature>
<reference evidence="4 5" key="1">
    <citation type="submission" date="2018-10" db="EMBL/GenBank/DDBJ databases">
        <title>Improved assembly of the deer mouse Peromyscus maniculatus genome.</title>
        <authorList>
            <person name="Lassance J.-M."/>
            <person name="Hoekstra H.E."/>
        </authorList>
    </citation>
    <scope>NUCLEOTIDE SEQUENCE [LARGE SCALE GENOMIC DNA]</scope>
</reference>
<dbReference type="GO" id="GO:0090161">
    <property type="term" value="P:Golgi ribbon formation"/>
    <property type="evidence" value="ECO:0007669"/>
    <property type="project" value="Ensembl"/>
</dbReference>
<evidence type="ECO:0000256" key="1">
    <source>
        <dbReference type="SAM" id="Coils"/>
    </source>
</evidence>
<dbReference type="GO" id="GO:0005794">
    <property type="term" value="C:Golgi apparatus"/>
    <property type="evidence" value="ECO:0007669"/>
    <property type="project" value="Ensembl"/>
</dbReference>
<feature type="compositionally biased region" description="Basic and acidic residues" evidence="2">
    <location>
        <begin position="1122"/>
        <end position="1133"/>
    </location>
</feature>
<evidence type="ECO:0000256" key="2">
    <source>
        <dbReference type="SAM" id="MobiDB-lite"/>
    </source>
</evidence>
<dbReference type="GeneTree" id="ENSGT00940000155128"/>
<feature type="coiled-coil region" evidence="1">
    <location>
        <begin position="455"/>
        <end position="482"/>
    </location>
</feature>
<dbReference type="InterPro" id="IPR015425">
    <property type="entry name" value="FH2_Formin"/>
</dbReference>
<dbReference type="RefSeq" id="XP_042135148.1">
    <property type="nucleotide sequence ID" value="XM_042279214.1"/>
</dbReference>
<dbReference type="GO" id="GO:0005929">
    <property type="term" value="C:cilium"/>
    <property type="evidence" value="ECO:0007669"/>
    <property type="project" value="Ensembl"/>
</dbReference>
<name>A0A6J0DWJ8_PERMB</name>
<feature type="region of interest" description="Disordered" evidence="2">
    <location>
        <begin position="19"/>
        <end position="85"/>
    </location>
</feature>
<dbReference type="Ensembl" id="ENSPEMT00000022784.2">
    <property type="protein sequence ID" value="ENSPEMP00000018455.1"/>
    <property type="gene ID" value="ENSPEMG00000017047.2"/>
</dbReference>
<gene>
    <name evidence="4" type="primary">Fhdc1</name>
</gene>
<dbReference type="GO" id="GO:0060271">
    <property type="term" value="P:cilium assembly"/>
    <property type="evidence" value="ECO:0007669"/>
    <property type="project" value="Ensembl"/>
</dbReference>
<evidence type="ECO:0000313" key="4">
    <source>
        <dbReference type="Ensembl" id="ENSPEMP00000018455.1"/>
    </source>
</evidence>
<feature type="compositionally biased region" description="Low complexity" evidence="2">
    <location>
        <begin position="551"/>
        <end position="560"/>
    </location>
</feature>
<dbReference type="GO" id="GO:0043149">
    <property type="term" value="P:stress fiber assembly"/>
    <property type="evidence" value="ECO:0007669"/>
    <property type="project" value="Ensembl"/>
</dbReference>
<feature type="compositionally biased region" description="Basic and acidic residues" evidence="2">
    <location>
        <begin position="843"/>
        <end position="855"/>
    </location>
</feature>
<dbReference type="GO" id="GO:0008017">
    <property type="term" value="F:microtubule binding"/>
    <property type="evidence" value="ECO:0007669"/>
    <property type="project" value="Ensembl"/>
</dbReference>
<dbReference type="CTD" id="85462"/>
<feature type="compositionally biased region" description="Low complexity" evidence="2">
    <location>
        <begin position="964"/>
        <end position="973"/>
    </location>
</feature>
<feature type="compositionally biased region" description="Pro residues" evidence="2">
    <location>
        <begin position="619"/>
        <end position="628"/>
    </location>
</feature>
<feature type="compositionally biased region" description="Pro residues" evidence="2">
    <location>
        <begin position="54"/>
        <end position="78"/>
    </location>
</feature>
<dbReference type="Proteomes" id="UP000694547">
    <property type="component" value="Chromosome 6"/>
</dbReference>
<dbReference type="OrthoDB" id="26518at2759"/>
<dbReference type="PANTHER" id="PTHR46345:SF11">
    <property type="entry name" value="FORMIN-J-LIKE"/>
    <property type="match status" value="1"/>
</dbReference>
<dbReference type="GO" id="GO:0005881">
    <property type="term" value="C:cytoplasmic microtubule"/>
    <property type="evidence" value="ECO:0007669"/>
    <property type="project" value="Ensembl"/>
</dbReference>
<keyword evidence="1" id="KW-0175">Coiled coil</keyword>
<sequence length="1148" mass="125424">MHVMNCVSLASDKENGTLATAAAFMAGQTSPSASPPPPPPPPPPCPHSGEGFLPSPPPPLPPPLPGGPPLPPPPPGLPPVSHVNGYSSLGKKKRLRSFFWKTIPEEQVRGKTNIWTLAAKQQHHYQIDKKTIEELFGQQEDTSKASLPRRGGALNSSFRDAREEVTVLDAKRSMNIGIFLKQFKKSPQSIVEDIHQGKSEHYGAETLREILKLLPESEEVKKLKTFNGDVSKLSLADSFLHYLIQVPNYSLRIEAMVLKKEFLPSCSSLYNDITVLRTATKELMSCEELHSILHLVLQAGNIMNAGGYAGNAVGFKLSSLLKLADTKANKPGMNLLHFVAQEAQKQDAILLHFSEKLQHVQETSRLSLDVTEAELRSLFVRTKSLQENIRRDQELSQQMEDFLQFAVEKLSELELWKRELQDEAHTLIDFFCEDRETMRLDECFQIFRDFCIRFNKAVKDNRDREEQERKQIQRLKELEQKRHSWTTGELGGFGRSSSENDVQMLGKKGTEDLQSFLKPRPASPSYRPPNTRRSRLSLGISADRELLTFLESATSSSSPEEPNKFNSLPRSSPRQPRPTIAWMEPREQQHCDPSFGHDPQAAKNQEKAPRFAWQSQLPTPQPEEPASPSPLTGRGRASILRKRNSEPVGLCPTQSPPLLPLDLGIREHELVTGLTQFDLQSPRSLEEASPLTLDDFCPPKLQSPGDQRSQSFDAGGDSLTPKDTGPQEVLSPAGEDDRAVSGEPSSEALVSVVVTDTEDKDPGPLLYVSDTTDCSLTLDCSEGTDSRPGGEELEEDRAGDVSVSSGAGEAGSSQISNPASSPPGEVPAPDSSKSEPSCQGGLPKDRPSKGKDATAPKRNSLKETSPGASKPVSARRSQGVAPKSVRTLNSSENEHMRKVVPISKSSRGAGAWKRPEPTSRASPRETPSSTDTLLSRRSSVRGTSDTSPRRPHVSGPGTEEPRLPRSSGSMSGRPGKEAVVQPRASFRKPSAKPLRNIPRQKPEENKVSSLTSQDPESLMEEPKAPQTPGVSRAHPHVPNFARSTVASSSRCMRTDAPPVSRASGITRTVSQRQLRVKGGPEDSASKDSGTLKRASSARASKKSPESSGGSSANAETPLKGRGTAERSSLRLKDSGQATLGRLLRPLQK</sequence>
<dbReference type="RefSeq" id="XP_042135147.1">
    <property type="nucleotide sequence ID" value="XM_042279213.2"/>
</dbReference>
<evidence type="ECO:0000313" key="5">
    <source>
        <dbReference type="Proteomes" id="UP000694547"/>
    </source>
</evidence>
<feature type="domain" description="FH2" evidence="3">
    <location>
        <begin position="85"/>
        <end position="480"/>
    </location>
</feature>
<organism evidence="4 5">
    <name type="scientific">Peromyscus maniculatus bairdii</name>
    <name type="common">Prairie deer mouse</name>
    <dbReference type="NCBI Taxonomy" id="230844"/>
    <lineage>
        <taxon>Eukaryota</taxon>
        <taxon>Metazoa</taxon>
        <taxon>Chordata</taxon>
        <taxon>Craniata</taxon>
        <taxon>Vertebrata</taxon>
        <taxon>Euteleostomi</taxon>
        <taxon>Mammalia</taxon>
        <taxon>Eutheria</taxon>
        <taxon>Euarchontoglires</taxon>
        <taxon>Glires</taxon>
        <taxon>Rodentia</taxon>
        <taxon>Myomorpha</taxon>
        <taxon>Muroidea</taxon>
        <taxon>Cricetidae</taxon>
        <taxon>Neotominae</taxon>
        <taxon>Peromyscus</taxon>
    </lineage>
</organism>
<proteinExistence type="predicted"/>
<reference evidence="4" key="2">
    <citation type="submission" date="2025-08" db="UniProtKB">
        <authorList>
            <consortium name="Ensembl"/>
        </authorList>
    </citation>
    <scope>IDENTIFICATION</scope>
</reference>
<evidence type="ECO:0000259" key="3">
    <source>
        <dbReference type="PROSITE" id="PS51444"/>
    </source>
</evidence>
<dbReference type="PROSITE" id="PS51444">
    <property type="entry name" value="FH2"/>
    <property type="match status" value="1"/>
</dbReference>
<dbReference type="AlphaFoldDB" id="A0A6J0DWJ8"/>